<dbReference type="OrthoDB" id="5514753at2"/>
<accession>A0A5B8Y0L6</accession>
<reference evidence="1 2" key="1">
    <citation type="submission" date="2019-06" db="EMBL/GenBank/DDBJ databases">
        <title>Persicimonas caeni gen. nov., sp. nov., a predatory bacterium isolated from solar saltern.</title>
        <authorList>
            <person name="Wang S."/>
        </authorList>
    </citation>
    <scope>NUCLEOTIDE SEQUENCE [LARGE SCALE GENOMIC DNA]</scope>
    <source>
        <strain evidence="1 2">YN101</strain>
    </source>
</reference>
<dbReference type="AlphaFoldDB" id="A0A4Y6PQ24"/>
<accession>A0A4Y6PQ24</accession>
<sequence>MKVDIRDKETFQSLTPLEVVSYLRASGWTQVETIGEQAAIWTSALDSGQEVELLVPLDRNLRDYALRTADLFQSLARAEGRSQLALLRDVQSSAVDTVRVRLFTDNGSTDSIRFDDAVAAVANTRAMMLAAACSAVEPREYYHARKFDQSIEYVRRLKMGQTEPGSFILTVLSRVPPVLRTQPALFEDGATTEEPFERQVTRTLMSGLQSARSAAQRAMATGDIDPFNRAVSSGVSANLCDALLGLAGTDADAPFEVRLTWASNRKAPQGVPTTVSMSPDVLPVFEEVSRVFKEKSPREEFELEGVVIRLHREQSSGPGTVTVMGAVEGKSRKVAVALSEDDFAAAIRAFEHRTPVRVLGELDRSGRGFQLNSPRHFELSPEE</sequence>
<protein>
    <submittedName>
        <fullName evidence="1">Uncharacterized protein</fullName>
    </submittedName>
</protein>
<dbReference type="RefSeq" id="WP_141196705.1">
    <property type="nucleotide sequence ID" value="NZ_CP041186.1"/>
</dbReference>
<organism evidence="1 2">
    <name type="scientific">Persicimonas caeni</name>
    <dbReference type="NCBI Taxonomy" id="2292766"/>
    <lineage>
        <taxon>Bacteria</taxon>
        <taxon>Deltaproteobacteria</taxon>
        <taxon>Bradymonadales</taxon>
        <taxon>Bradymonadaceae</taxon>
        <taxon>Persicimonas</taxon>
    </lineage>
</organism>
<dbReference type="Proteomes" id="UP000315995">
    <property type="component" value="Chromosome"/>
</dbReference>
<gene>
    <name evidence="1" type="ORF">FIV42_05540</name>
</gene>
<keyword evidence="2" id="KW-1185">Reference proteome</keyword>
<dbReference type="EMBL" id="CP041186">
    <property type="protein sequence ID" value="QDG50209.1"/>
    <property type="molecule type" value="Genomic_DNA"/>
</dbReference>
<name>A0A4Y6PQ24_PERCE</name>
<proteinExistence type="predicted"/>
<evidence type="ECO:0000313" key="2">
    <source>
        <dbReference type="Proteomes" id="UP000315995"/>
    </source>
</evidence>
<evidence type="ECO:0000313" key="1">
    <source>
        <dbReference type="EMBL" id="QDG50209.1"/>
    </source>
</evidence>